<organism evidence="1 2">
    <name type="scientific">Pseudomonas syringae pv. helianthi</name>
    <dbReference type="NCBI Taxonomy" id="251654"/>
    <lineage>
        <taxon>Bacteria</taxon>
        <taxon>Pseudomonadati</taxon>
        <taxon>Pseudomonadota</taxon>
        <taxon>Gammaproteobacteria</taxon>
        <taxon>Pseudomonadales</taxon>
        <taxon>Pseudomonadaceae</taxon>
        <taxon>Pseudomonas</taxon>
    </lineage>
</organism>
<dbReference type="EMBL" id="RBUT01000185">
    <property type="protein sequence ID" value="RMV42751.1"/>
    <property type="molecule type" value="Genomic_DNA"/>
</dbReference>
<protein>
    <submittedName>
        <fullName evidence="1">Uncharacterized protein</fullName>
    </submittedName>
</protein>
<proteinExistence type="predicted"/>
<evidence type="ECO:0000313" key="2">
    <source>
        <dbReference type="Proteomes" id="UP000279173"/>
    </source>
</evidence>
<reference evidence="1 2" key="1">
    <citation type="submission" date="2018-08" db="EMBL/GenBank/DDBJ databases">
        <title>Recombination of ecologically and evolutionarily significant loci maintains genetic cohesion in the Pseudomonas syringae species complex.</title>
        <authorList>
            <person name="Dillon M."/>
            <person name="Thakur S."/>
            <person name="Almeida R.N.D."/>
            <person name="Weir B.S."/>
            <person name="Guttman D.S."/>
        </authorList>
    </citation>
    <scope>NUCLEOTIDE SEQUENCE [LARGE SCALE GENOMIC DNA]</scope>
    <source>
        <strain evidence="1 2">ICMP 3263</strain>
    </source>
</reference>
<dbReference type="RefSeq" id="WP_053480861.1">
    <property type="nucleotide sequence ID" value="NZ_RBUT01000185.1"/>
</dbReference>
<evidence type="ECO:0000313" key="1">
    <source>
        <dbReference type="EMBL" id="RMV42751.1"/>
    </source>
</evidence>
<sequence>MTIKLSEPMRNVLMKLGDGWGWDDFGITGPLSYAARLRTCCALAKQGLVTSTHGDFNLTDAGEALAKQLKDQAKAAQAAS</sequence>
<dbReference type="AlphaFoldDB" id="A0A3M6CH63"/>
<accession>A0A3M6CH63</accession>
<gene>
    <name evidence="1" type="ORF">ALP10_200102</name>
</gene>
<dbReference type="Proteomes" id="UP000279173">
    <property type="component" value="Unassembled WGS sequence"/>
</dbReference>
<comment type="caution">
    <text evidence="1">The sequence shown here is derived from an EMBL/GenBank/DDBJ whole genome shotgun (WGS) entry which is preliminary data.</text>
</comment>
<name>A0A3M6CH63_9PSED</name>